<feature type="transmembrane region" description="Helical" evidence="1">
    <location>
        <begin position="88"/>
        <end position="110"/>
    </location>
</feature>
<evidence type="ECO:0000313" key="3">
    <source>
        <dbReference type="Proteomes" id="UP000269265"/>
    </source>
</evidence>
<dbReference type="OrthoDB" id="1679451at2"/>
<reference evidence="2 3" key="1">
    <citation type="submission" date="2018-12" db="EMBL/GenBank/DDBJ databases">
        <title>The whole draft genome of Aquabacterium sp. SJQ9.</title>
        <authorList>
            <person name="Sun L."/>
            <person name="Gao X."/>
            <person name="Chen W."/>
            <person name="Huang K."/>
        </authorList>
    </citation>
    <scope>NUCLEOTIDE SEQUENCE [LARGE SCALE GENOMIC DNA]</scope>
    <source>
        <strain evidence="2 3">SJQ9</strain>
    </source>
</reference>
<protein>
    <submittedName>
        <fullName evidence="2">Uncharacterized protein</fullName>
    </submittedName>
</protein>
<proteinExistence type="predicted"/>
<keyword evidence="1" id="KW-0812">Transmembrane</keyword>
<comment type="caution">
    <text evidence="2">The sequence shown here is derived from an EMBL/GenBank/DDBJ whole genome shotgun (WGS) entry which is preliminary data.</text>
</comment>
<dbReference type="RefSeq" id="WP_125241879.1">
    <property type="nucleotide sequence ID" value="NZ_RSED01000002.1"/>
</dbReference>
<keyword evidence="1" id="KW-0472">Membrane</keyword>
<evidence type="ECO:0000313" key="2">
    <source>
        <dbReference type="EMBL" id="RRS05972.1"/>
    </source>
</evidence>
<feature type="transmembrane region" description="Helical" evidence="1">
    <location>
        <begin position="31"/>
        <end position="51"/>
    </location>
</feature>
<keyword evidence="1" id="KW-1133">Transmembrane helix</keyword>
<feature type="transmembrane region" description="Helical" evidence="1">
    <location>
        <begin position="130"/>
        <end position="155"/>
    </location>
</feature>
<name>A0A426VGE3_9BURK</name>
<dbReference type="EMBL" id="RSED01000002">
    <property type="protein sequence ID" value="RRS05972.1"/>
    <property type="molecule type" value="Genomic_DNA"/>
</dbReference>
<organism evidence="2 3">
    <name type="scientific">Aquabacterium soli</name>
    <dbReference type="NCBI Taxonomy" id="2493092"/>
    <lineage>
        <taxon>Bacteria</taxon>
        <taxon>Pseudomonadati</taxon>
        <taxon>Pseudomonadota</taxon>
        <taxon>Betaproteobacteria</taxon>
        <taxon>Burkholderiales</taxon>
        <taxon>Aquabacterium</taxon>
    </lineage>
</organism>
<accession>A0A426VGE3</accession>
<gene>
    <name evidence="2" type="ORF">EIP75_03715</name>
</gene>
<evidence type="ECO:0000256" key="1">
    <source>
        <dbReference type="SAM" id="Phobius"/>
    </source>
</evidence>
<dbReference type="Proteomes" id="UP000269265">
    <property type="component" value="Unassembled WGS sequence"/>
</dbReference>
<feature type="transmembrane region" description="Helical" evidence="1">
    <location>
        <begin position="57"/>
        <end position="76"/>
    </location>
</feature>
<sequence>MKFLRSSSGSAMGDLSLSGHPDLSWLNAGRYLAVLLLLSSYPLSFVIPATWGWENGVLENLQVVVLLGGLLTSIVFSQKGRHRDSQRVALGAMLIWTVAAARELSWGAVFLTPTAMTETGPAFSARLLPYHGLVDTLVVLAVLASVLLFVLGRLFGLLIQQVRQGSFPCVEAGLMILAALGSTYAEGHLHVAGHLNLPEVQCQVIEEFCELVAYVALYLAQARFFMTPRARARLYR</sequence>
<keyword evidence="3" id="KW-1185">Reference proteome</keyword>
<dbReference type="AlphaFoldDB" id="A0A426VGE3"/>